<dbReference type="EMBL" id="FJ979829">
    <property type="protein sequence ID" value="ACR55073.1"/>
    <property type="molecule type" value="mRNA"/>
</dbReference>
<protein>
    <submittedName>
        <fullName evidence="1">CaM-binding domain protein</fullName>
    </submittedName>
</protein>
<reference evidence="1" key="1">
    <citation type="submission" date="2009-04" db="EMBL/GenBank/DDBJ databases">
        <title>Molecular Characterization of Protein Kinases Involved in the Signal Transduction Chain of Gravitaxis and Phototaxis in Euglena gracilis.</title>
        <authorList>
            <person name="Daiker V."/>
            <person name="Haeder D.-P."/>
            <person name="Lebert M."/>
        </authorList>
    </citation>
    <scope>NUCLEOTIDE SEQUENCE</scope>
    <source>
        <strain evidence="1">Z</strain>
    </source>
</reference>
<sequence length="155" mass="17227">MNSLHESPGPVLSEEFWCQFDESLQETLALVEGGTCCAGCFLELQHDCQLDTQSTSNIFSHQKHYLIAEEQSEAVHRTTDDIASFVSSIELLKANVRGADTSDEDVVEVTELDSIAGGDAPSGPTHQHLWATWKRELAHLRTMPLEELRTRFLAA</sequence>
<organism evidence="1">
    <name type="scientific">Euglena gracilis</name>
    <dbReference type="NCBI Taxonomy" id="3039"/>
    <lineage>
        <taxon>Eukaryota</taxon>
        <taxon>Discoba</taxon>
        <taxon>Euglenozoa</taxon>
        <taxon>Euglenida</taxon>
        <taxon>Spirocuta</taxon>
        <taxon>Euglenophyceae</taxon>
        <taxon>Euglenales</taxon>
        <taxon>Euglenaceae</taxon>
        <taxon>Euglena</taxon>
    </lineage>
</organism>
<accession>C5J0G8</accession>
<proteinExistence type="evidence at transcript level"/>
<dbReference type="AlphaFoldDB" id="C5J0G8"/>
<name>C5J0G8_EUGGR</name>
<evidence type="ECO:0000313" key="1">
    <source>
        <dbReference type="EMBL" id="ACR55073.1"/>
    </source>
</evidence>